<dbReference type="Gene3D" id="3.30.730.10">
    <property type="entry name" value="AP2/ERF domain"/>
    <property type="match status" value="1"/>
</dbReference>
<dbReference type="InterPro" id="IPR051758">
    <property type="entry name" value="ERF/AP2-like"/>
</dbReference>
<evidence type="ECO:0000259" key="11">
    <source>
        <dbReference type="PROSITE" id="PS50966"/>
    </source>
</evidence>
<dbReference type="PANTHER" id="PTHR31657">
    <property type="entry name" value="ETHYLENE-RESPONSIVE TRANSCRIPTION FACTOR ERF061"/>
    <property type="match status" value="1"/>
</dbReference>
<dbReference type="PANTHER" id="PTHR31657:SF73">
    <property type="entry name" value="OS02G0752800 PROTEIN"/>
    <property type="match status" value="1"/>
</dbReference>
<evidence type="ECO:0000256" key="4">
    <source>
        <dbReference type="ARBA" id="ARBA00023125"/>
    </source>
</evidence>
<organism evidence="13 14">
    <name type="scientific">Rubus argutus</name>
    <name type="common">Southern blackberry</name>
    <dbReference type="NCBI Taxonomy" id="59490"/>
    <lineage>
        <taxon>Eukaryota</taxon>
        <taxon>Viridiplantae</taxon>
        <taxon>Streptophyta</taxon>
        <taxon>Embryophyta</taxon>
        <taxon>Tracheophyta</taxon>
        <taxon>Spermatophyta</taxon>
        <taxon>Magnoliopsida</taxon>
        <taxon>eudicotyledons</taxon>
        <taxon>Gunneridae</taxon>
        <taxon>Pentapetalae</taxon>
        <taxon>rosids</taxon>
        <taxon>fabids</taxon>
        <taxon>Rosales</taxon>
        <taxon>Rosaceae</taxon>
        <taxon>Rosoideae</taxon>
        <taxon>Rosoideae incertae sedis</taxon>
        <taxon>Rubus</taxon>
    </lineage>
</organism>
<accession>A0AAW1WWH5</accession>
<proteinExistence type="inferred from homology"/>
<feature type="domain" description="OTU" evidence="10">
    <location>
        <begin position="415"/>
        <end position="551"/>
    </location>
</feature>
<keyword evidence="9" id="KW-0862">Zinc</keyword>
<dbReference type="PROSITE" id="PS50966">
    <property type="entry name" value="ZF_SWIM"/>
    <property type="match status" value="1"/>
</dbReference>
<dbReference type="SMART" id="SM00380">
    <property type="entry name" value="AP2"/>
    <property type="match status" value="1"/>
</dbReference>
<evidence type="ECO:0008006" key="15">
    <source>
        <dbReference type="Google" id="ProtNLM"/>
    </source>
</evidence>
<dbReference type="GO" id="GO:0008270">
    <property type="term" value="F:zinc ion binding"/>
    <property type="evidence" value="ECO:0007669"/>
    <property type="project" value="UniProtKB-KW"/>
</dbReference>
<evidence type="ECO:0000259" key="12">
    <source>
        <dbReference type="PROSITE" id="PS51032"/>
    </source>
</evidence>
<evidence type="ECO:0000256" key="2">
    <source>
        <dbReference type="ARBA" id="ARBA00022745"/>
    </source>
</evidence>
<evidence type="ECO:0000256" key="9">
    <source>
        <dbReference type="PROSITE-ProRule" id="PRU00325"/>
    </source>
</evidence>
<evidence type="ECO:0000256" key="6">
    <source>
        <dbReference type="ARBA" id="ARBA00023163"/>
    </source>
</evidence>
<reference evidence="13 14" key="1">
    <citation type="journal article" date="2023" name="G3 (Bethesda)">
        <title>A chromosome-length genome assembly and annotation of blackberry (Rubus argutus, cv. 'Hillquist').</title>
        <authorList>
            <person name="Bruna T."/>
            <person name="Aryal R."/>
            <person name="Dudchenko O."/>
            <person name="Sargent D.J."/>
            <person name="Mead D."/>
            <person name="Buti M."/>
            <person name="Cavallini A."/>
            <person name="Hytonen T."/>
            <person name="Andres J."/>
            <person name="Pham M."/>
            <person name="Weisz D."/>
            <person name="Mascagni F."/>
            <person name="Usai G."/>
            <person name="Natali L."/>
            <person name="Bassil N."/>
            <person name="Fernandez G.E."/>
            <person name="Lomsadze A."/>
            <person name="Armour M."/>
            <person name="Olukolu B."/>
            <person name="Poorten T."/>
            <person name="Britton C."/>
            <person name="Davik J."/>
            <person name="Ashrafi H."/>
            <person name="Aiden E.L."/>
            <person name="Borodovsky M."/>
            <person name="Worthington M."/>
        </authorList>
    </citation>
    <scope>NUCLEOTIDE SEQUENCE [LARGE SCALE GENOMIC DNA]</scope>
    <source>
        <strain evidence="13">PI 553951</strain>
    </source>
</reference>
<protein>
    <recommendedName>
        <fullName evidence="15">AP2/ERF domain-containing protein</fullName>
    </recommendedName>
</protein>
<dbReference type="PROSITE" id="PS51032">
    <property type="entry name" value="AP2_ERF"/>
    <property type="match status" value="1"/>
</dbReference>
<dbReference type="EMBL" id="JBEDUW010000005">
    <property type="protein sequence ID" value="KAK9927752.1"/>
    <property type="molecule type" value="Genomic_DNA"/>
</dbReference>
<name>A0AAW1WWH5_RUBAR</name>
<feature type="domain" description="AP2/ERF" evidence="12">
    <location>
        <begin position="30"/>
        <end position="92"/>
    </location>
</feature>
<dbReference type="InterPro" id="IPR036955">
    <property type="entry name" value="AP2/ERF_dom_sf"/>
</dbReference>
<keyword evidence="6" id="KW-0804">Transcription</keyword>
<dbReference type="InterPro" id="IPR003323">
    <property type="entry name" value="OTU_dom"/>
</dbReference>
<dbReference type="InterPro" id="IPR016177">
    <property type="entry name" value="DNA-bd_dom_sf"/>
</dbReference>
<dbReference type="GO" id="GO:0005634">
    <property type="term" value="C:nucleus"/>
    <property type="evidence" value="ECO:0007669"/>
    <property type="project" value="UniProtKB-SubCell"/>
</dbReference>
<dbReference type="Proteomes" id="UP001457282">
    <property type="component" value="Unassembled WGS sequence"/>
</dbReference>
<comment type="similarity">
    <text evidence="8">Belongs to the AP2/ERF transcription factor family. ERF subfamily.</text>
</comment>
<evidence type="ECO:0000313" key="14">
    <source>
        <dbReference type="Proteomes" id="UP001457282"/>
    </source>
</evidence>
<keyword evidence="9" id="KW-0863">Zinc-finger</keyword>
<evidence type="ECO:0000256" key="7">
    <source>
        <dbReference type="ARBA" id="ARBA00023242"/>
    </source>
</evidence>
<dbReference type="CDD" id="cd22744">
    <property type="entry name" value="OTU"/>
    <property type="match status" value="1"/>
</dbReference>
<dbReference type="CDD" id="cd00018">
    <property type="entry name" value="AP2"/>
    <property type="match status" value="1"/>
</dbReference>
<keyword evidence="2" id="KW-0936">Ethylene signaling pathway</keyword>
<dbReference type="InterPro" id="IPR007527">
    <property type="entry name" value="Znf_SWIM"/>
</dbReference>
<dbReference type="GO" id="GO:0003700">
    <property type="term" value="F:DNA-binding transcription factor activity"/>
    <property type="evidence" value="ECO:0007669"/>
    <property type="project" value="InterPro"/>
</dbReference>
<sequence length="622" mass="71282">MDPILWNQINDHLDSCNDGSKPTSKVPQNRYRGVRQRKWGKWVGEINLPKKGGRLWLGTFETAEEAALAYDFAASKFFPGPKSKGTPDHSFSAQDKVAASNGSTKSECKMDYTSDFSTDKIFKCREDLVQWACKVGGLNGFVIVTLRSDNGKGNKRPRILRDQEALGRLWKRIHAGLEVEHNEINASFEKCLTVENTNDFRIPEFKELRGVVSIRALEILEENMLTHESGIKCNCSCTLQRTHGLPCAHEIAKYKRECRPIPLACIDSYWRKLDIEPLRKTTKSGVDERLKWRRLSKKMNISTHSAPPLTEIMESAQRISPTNGPPLLHFKQVRQPEEKVFLPPGEPVPPMAREREGNHLHFSTEWATPQTACIEDDKSYILHLKQERQPNDKVYQSRLSTFVDACPVGLRPYLLDVKDVASDGHCGFRAIASCIGYGNEHGWFKVRKDLINELKFNKVHYAQLYRSDQRVDELLHALDYFDSTCVYKEHWMTMPDMGHIVASCYNVVLMHLSSVQNLTFLPLRSVPTSLSFPPEIAIGFVNEHFVQVLLKPGHPMPPVARGRSKNKRKIPLMEGDWETYYEQRSTEWTTPYIARMKEYFKDLVHDGSEKTPSLNDWLDYSV</sequence>
<comment type="subcellular location">
    <subcellularLocation>
        <location evidence="1">Nucleus</location>
    </subcellularLocation>
</comment>
<feature type="domain" description="SWIM-type" evidence="11">
    <location>
        <begin position="220"/>
        <end position="258"/>
    </location>
</feature>
<dbReference type="GO" id="GO:0000976">
    <property type="term" value="F:transcription cis-regulatory region binding"/>
    <property type="evidence" value="ECO:0007669"/>
    <property type="project" value="UniProtKB-ARBA"/>
</dbReference>
<evidence type="ECO:0000256" key="1">
    <source>
        <dbReference type="ARBA" id="ARBA00004123"/>
    </source>
</evidence>
<keyword evidence="9" id="KW-0479">Metal-binding</keyword>
<dbReference type="PROSITE" id="PS50802">
    <property type="entry name" value="OTU"/>
    <property type="match status" value="1"/>
</dbReference>
<dbReference type="Pfam" id="PF00847">
    <property type="entry name" value="AP2"/>
    <property type="match status" value="1"/>
</dbReference>
<dbReference type="InterPro" id="IPR001471">
    <property type="entry name" value="AP2/ERF_dom"/>
</dbReference>
<dbReference type="PRINTS" id="PR00367">
    <property type="entry name" value="ETHRSPELEMNT"/>
</dbReference>
<keyword evidence="5" id="KW-0010">Activator</keyword>
<gene>
    <name evidence="13" type="ORF">M0R45_024920</name>
</gene>
<keyword evidence="4" id="KW-0238">DNA-binding</keyword>
<comment type="caution">
    <text evidence="13">The sequence shown here is derived from an EMBL/GenBank/DDBJ whole genome shotgun (WGS) entry which is preliminary data.</text>
</comment>
<keyword evidence="7" id="KW-0539">Nucleus</keyword>
<keyword evidence="3" id="KW-0805">Transcription regulation</keyword>
<evidence type="ECO:0000256" key="8">
    <source>
        <dbReference type="ARBA" id="ARBA00024343"/>
    </source>
</evidence>
<evidence type="ECO:0000313" key="13">
    <source>
        <dbReference type="EMBL" id="KAK9927752.1"/>
    </source>
</evidence>
<evidence type="ECO:0000256" key="5">
    <source>
        <dbReference type="ARBA" id="ARBA00023159"/>
    </source>
</evidence>
<evidence type="ECO:0000256" key="3">
    <source>
        <dbReference type="ARBA" id="ARBA00023015"/>
    </source>
</evidence>
<dbReference type="SUPFAM" id="SSF54171">
    <property type="entry name" value="DNA-binding domain"/>
    <property type="match status" value="1"/>
</dbReference>
<dbReference type="AlphaFoldDB" id="A0AAW1WWH5"/>
<dbReference type="Gene3D" id="3.90.70.80">
    <property type="match status" value="1"/>
</dbReference>
<keyword evidence="14" id="KW-1185">Reference proteome</keyword>
<dbReference type="GO" id="GO:0009873">
    <property type="term" value="P:ethylene-activated signaling pathway"/>
    <property type="evidence" value="ECO:0007669"/>
    <property type="project" value="UniProtKB-KW"/>
</dbReference>
<evidence type="ECO:0000259" key="10">
    <source>
        <dbReference type="PROSITE" id="PS50802"/>
    </source>
</evidence>